<protein>
    <submittedName>
        <fullName evidence="1">Uncharacterized protein</fullName>
    </submittedName>
</protein>
<dbReference type="AlphaFoldDB" id="A0AAV4NQD4"/>
<dbReference type="Proteomes" id="UP001054945">
    <property type="component" value="Unassembled WGS sequence"/>
</dbReference>
<keyword evidence="2" id="KW-1185">Reference proteome</keyword>
<comment type="caution">
    <text evidence="1">The sequence shown here is derived from an EMBL/GenBank/DDBJ whole genome shotgun (WGS) entry which is preliminary data.</text>
</comment>
<organism evidence="1 2">
    <name type="scientific">Caerostris extrusa</name>
    <name type="common">Bark spider</name>
    <name type="synonym">Caerostris bankana</name>
    <dbReference type="NCBI Taxonomy" id="172846"/>
    <lineage>
        <taxon>Eukaryota</taxon>
        <taxon>Metazoa</taxon>
        <taxon>Ecdysozoa</taxon>
        <taxon>Arthropoda</taxon>
        <taxon>Chelicerata</taxon>
        <taxon>Arachnida</taxon>
        <taxon>Araneae</taxon>
        <taxon>Araneomorphae</taxon>
        <taxon>Entelegynae</taxon>
        <taxon>Araneoidea</taxon>
        <taxon>Araneidae</taxon>
        <taxon>Caerostris</taxon>
    </lineage>
</organism>
<evidence type="ECO:0000313" key="2">
    <source>
        <dbReference type="Proteomes" id="UP001054945"/>
    </source>
</evidence>
<feature type="non-terminal residue" evidence="1">
    <location>
        <position position="45"/>
    </location>
</feature>
<accession>A0AAV4NQD4</accession>
<evidence type="ECO:0000313" key="1">
    <source>
        <dbReference type="EMBL" id="GIX86893.1"/>
    </source>
</evidence>
<name>A0AAV4NQD4_CAEEX</name>
<sequence length="45" mass="5434">MNHPLENRFYESSTVRIDLMNHFTQRIDSRLNHPLENRIPHESST</sequence>
<reference evidence="1 2" key="1">
    <citation type="submission" date="2021-06" db="EMBL/GenBank/DDBJ databases">
        <title>Caerostris extrusa draft genome.</title>
        <authorList>
            <person name="Kono N."/>
            <person name="Arakawa K."/>
        </authorList>
    </citation>
    <scope>NUCLEOTIDE SEQUENCE [LARGE SCALE GENOMIC DNA]</scope>
</reference>
<dbReference type="EMBL" id="BPLR01021179">
    <property type="protein sequence ID" value="GIX86893.1"/>
    <property type="molecule type" value="Genomic_DNA"/>
</dbReference>
<proteinExistence type="predicted"/>
<gene>
    <name evidence="1" type="ORF">CEXT_67341</name>
</gene>